<evidence type="ECO:0000256" key="1">
    <source>
        <dbReference type="ARBA" id="ARBA00008542"/>
    </source>
</evidence>
<dbReference type="InterPro" id="IPR050325">
    <property type="entry name" value="Prot/Nucl_acid_deglycase"/>
</dbReference>
<dbReference type="CDD" id="cd03135">
    <property type="entry name" value="GATase1_DJ-1"/>
    <property type="match status" value="2"/>
</dbReference>
<organism evidence="4 5">
    <name type="scientific">Adiantum capillus-veneris</name>
    <name type="common">Maidenhair fern</name>
    <dbReference type="NCBI Taxonomy" id="13818"/>
    <lineage>
        <taxon>Eukaryota</taxon>
        <taxon>Viridiplantae</taxon>
        <taxon>Streptophyta</taxon>
        <taxon>Embryophyta</taxon>
        <taxon>Tracheophyta</taxon>
        <taxon>Polypodiopsida</taxon>
        <taxon>Polypodiidae</taxon>
        <taxon>Polypodiales</taxon>
        <taxon>Pteridineae</taxon>
        <taxon>Pteridaceae</taxon>
        <taxon>Vittarioideae</taxon>
        <taxon>Adiantum</taxon>
    </lineage>
</organism>
<evidence type="ECO:0000256" key="2">
    <source>
        <dbReference type="ARBA" id="ARBA00022737"/>
    </source>
</evidence>
<dbReference type="GO" id="GO:1903189">
    <property type="term" value="P:glyoxal metabolic process"/>
    <property type="evidence" value="ECO:0007669"/>
    <property type="project" value="TreeGrafter"/>
</dbReference>
<comment type="caution">
    <text evidence="4">The sequence shown here is derived from an EMBL/GenBank/DDBJ whole genome shotgun (WGS) entry which is preliminary data.</text>
</comment>
<feature type="domain" description="DJ-1/PfpI" evidence="3">
    <location>
        <begin position="263"/>
        <end position="425"/>
    </location>
</feature>
<evidence type="ECO:0000313" key="5">
    <source>
        <dbReference type="Proteomes" id="UP000886520"/>
    </source>
</evidence>
<dbReference type="AlphaFoldDB" id="A0A9D4ZDL3"/>
<dbReference type="InterPro" id="IPR002818">
    <property type="entry name" value="DJ-1/PfpI"/>
</dbReference>
<dbReference type="PANTHER" id="PTHR48094">
    <property type="entry name" value="PROTEIN/NUCLEIC ACID DEGLYCASE DJ-1-RELATED"/>
    <property type="match status" value="1"/>
</dbReference>
<dbReference type="FunFam" id="3.40.50.880:FF:000015">
    <property type="entry name" value="Protein DJ-1 homolog C"/>
    <property type="match status" value="2"/>
</dbReference>
<dbReference type="EMBL" id="JABFUD020000015">
    <property type="protein sequence ID" value="KAI5069550.1"/>
    <property type="molecule type" value="Genomic_DNA"/>
</dbReference>
<dbReference type="SUPFAM" id="SSF52317">
    <property type="entry name" value="Class I glutamine amidotransferase-like"/>
    <property type="match status" value="2"/>
</dbReference>
<proteinExistence type="inferred from homology"/>
<keyword evidence="2" id="KW-0677">Repeat</keyword>
<dbReference type="PANTHER" id="PTHR48094:SF12">
    <property type="entry name" value="PARKINSON DISEASE PROTEIN 7 HOMOLOG"/>
    <property type="match status" value="1"/>
</dbReference>
<keyword evidence="5" id="KW-1185">Reference proteome</keyword>
<accession>A0A9D4ZDL3</accession>
<evidence type="ECO:0000259" key="3">
    <source>
        <dbReference type="Pfam" id="PF01965"/>
    </source>
</evidence>
<dbReference type="NCBIfam" id="TIGR01383">
    <property type="entry name" value="not_thiJ"/>
    <property type="match status" value="2"/>
</dbReference>
<evidence type="ECO:0000313" key="4">
    <source>
        <dbReference type="EMBL" id="KAI5069550.1"/>
    </source>
</evidence>
<protein>
    <recommendedName>
        <fullName evidence="3">DJ-1/PfpI domain-containing protein</fullName>
    </recommendedName>
</protein>
<dbReference type="InterPro" id="IPR006287">
    <property type="entry name" value="DJ-1"/>
</dbReference>
<comment type="similarity">
    <text evidence="1">Belongs to the peptidase C56 family.</text>
</comment>
<dbReference type="InterPro" id="IPR029062">
    <property type="entry name" value="Class_I_gatase-like"/>
</dbReference>
<dbReference type="Pfam" id="PF01965">
    <property type="entry name" value="DJ-1_PfpI"/>
    <property type="match status" value="2"/>
</dbReference>
<dbReference type="Proteomes" id="UP000886520">
    <property type="component" value="Chromosome 15"/>
</dbReference>
<name>A0A9D4ZDL3_ADICA</name>
<dbReference type="OrthoDB" id="543156at2759"/>
<feature type="domain" description="DJ-1/PfpI" evidence="3">
    <location>
        <begin position="58"/>
        <end position="222"/>
    </location>
</feature>
<sequence length="445" mass="48738">MAMATSSSFGASLSRVSTWKPTFSARLASQKSTLRLFPISSEMHLSSGPVVSASPPQKKVLVPIGFGNEEIEVVVLVDILRRAGADVLVASVEEKLQVEFSRRVKMVADTHISSCDEEKFDLIALPGGMPGSARLQECQLLKKMTIEQAEQQKLVGAISTSPAFPLLEWGVLEARMATCHPGFTDKLSPTFMTKAKVQTDGCVTTSRGPGTVFDFALSFVEQLYGEEKRNEVLKPLVLPSRNQQETLKSEFNPLNWKAAAVPQVLVPVATGSEEMEAIIIIDVLRRANMKVVVASVEEDLQIEASRKVRIVADKRIEDVKDSCFDIIVLPGGMPGAEKLHNCKTLKKILQRQVKEQRPIGAICAAPAVILEANGWLKGKKATCHPTFAEKLSKRRLVKSRVVLDGYTITSQGPGTAMEFALCIVDKFFGKERARNIANGLVFEYP</sequence>
<reference evidence="4" key="1">
    <citation type="submission" date="2021-01" db="EMBL/GenBank/DDBJ databases">
        <title>Adiantum capillus-veneris genome.</title>
        <authorList>
            <person name="Fang Y."/>
            <person name="Liao Q."/>
        </authorList>
    </citation>
    <scope>NUCLEOTIDE SEQUENCE</scope>
    <source>
        <strain evidence="4">H3</strain>
        <tissue evidence="4">Leaf</tissue>
    </source>
</reference>
<gene>
    <name evidence="4" type="ORF">GOP47_0015851</name>
</gene>
<dbReference type="Gene3D" id="3.40.50.880">
    <property type="match status" value="2"/>
</dbReference>
<dbReference type="GO" id="GO:0005737">
    <property type="term" value="C:cytoplasm"/>
    <property type="evidence" value="ECO:0007669"/>
    <property type="project" value="TreeGrafter"/>
</dbReference>